<comment type="similarity">
    <text evidence="1">Belongs to the N-CoR nuclear receptor corepressors family.</text>
</comment>
<evidence type="ECO:0000256" key="1">
    <source>
        <dbReference type="ARBA" id="ARBA00010097"/>
    </source>
</evidence>
<dbReference type="AlphaFoldDB" id="A0A8D0H8V5"/>
<feature type="region of interest" description="Disordered" evidence="2">
    <location>
        <begin position="13"/>
        <end position="48"/>
    </location>
</feature>
<dbReference type="GO" id="GO:0000785">
    <property type="term" value="C:chromatin"/>
    <property type="evidence" value="ECO:0007669"/>
    <property type="project" value="TreeGrafter"/>
</dbReference>
<protein>
    <submittedName>
        <fullName evidence="3">Uncharacterized protein</fullName>
    </submittedName>
</protein>
<proteinExistence type="inferred from homology"/>
<feature type="region of interest" description="Disordered" evidence="2">
    <location>
        <begin position="85"/>
        <end position="108"/>
    </location>
</feature>
<evidence type="ECO:0000313" key="4">
    <source>
        <dbReference type="Proteomes" id="UP000694392"/>
    </source>
</evidence>
<reference evidence="3" key="2">
    <citation type="submission" date="2025-09" db="UniProtKB">
        <authorList>
            <consortium name="Ensembl"/>
        </authorList>
    </citation>
    <scope>IDENTIFICATION</scope>
</reference>
<dbReference type="PANTHER" id="PTHR13992">
    <property type="entry name" value="NUCLEAR RECEPTOR CO-REPRESSOR RELATED NCOR"/>
    <property type="match status" value="1"/>
</dbReference>
<sequence>MYYAGATCPVLDLRRTPSEVYMQPQEHGPASRISAQNEGDKRSPEQNKALAGCAPEDCIEPISPPDSMGESEHTRNAMYPILYREGDPQEQRMGSKSPGNNTQPPAFFSKLTESNSAMVKSKKQEIIKKLSTTNRSETEYNVGQPGTEIFNMPAITGAGGGGKPKVAARSNSRKAKSPAPGLSSGERPPSVSSVHSEGDCNRRTPLTNRVWEDRPSSTGSTPFPYNPLTIRLPTGVVTAAPPPPAIPQGSSNNQHHAWEEEPKPLLCSQYETLSDSE</sequence>
<keyword evidence="4" id="KW-1185">Reference proteome</keyword>
<feature type="region of interest" description="Disordered" evidence="2">
    <location>
        <begin position="134"/>
        <end position="277"/>
    </location>
</feature>
<feature type="compositionally biased region" description="Polar residues" evidence="2">
    <location>
        <begin position="92"/>
        <end position="104"/>
    </location>
</feature>
<reference evidence="3" key="1">
    <citation type="submission" date="2025-08" db="UniProtKB">
        <authorList>
            <consortium name="Ensembl"/>
        </authorList>
    </citation>
    <scope>IDENTIFICATION</scope>
</reference>
<name>A0A8D0H8V5_SPHPU</name>
<dbReference type="PANTHER" id="PTHR13992:SF21">
    <property type="entry name" value="NUCLEAR RECEPTOR COREPRESSOR 2"/>
    <property type="match status" value="1"/>
</dbReference>
<dbReference type="GO" id="GO:0003714">
    <property type="term" value="F:transcription corepressor activity"/>
    <property type="evidence" value="ECO:0007669"/>
    <property type="project" value="TreeGrafter"/>
</dbReference>
<dbReference type="Ensembl" id="ENSSPUT00000018162.1">
    <property type="protein sequence ID" value="ENSSPUP00000017045.1"/>
    <property type="gene ID" value="ENSSPUG00000013197.1"/>
</dbReference>
<evidence type="ECO:0000256" key="2">
    <source>
        <dbReference type="SAM" id="MobiDB-lite"/>
    </source>
</evidence>
<evidence type="ECO:0000313" key="3">
    <source>
        <dbReference type="Ensembl" id="ENSSPUP00000017045.1"/>
    </source>
</evidence>
<dbReference type="GO" id="GO:0000122">
    <property type="term" value="P:negative regulation of transcription by RNA polymerase II"/>
    <property type="evidence" value="ECO:0007669"/>
    <property type="project" value="TreeGrafter"/>
</dbReference>
<dbReference type="GeneTree" id="ENSGT00940000159022"/>
<accession>A0A8D0H8V5</accession>
<organism evidence="3 4">
    <name type="scientific">Sphenodon punctatus</name>
    <name type="common">Tuatara</name>
    <name type="synonym">Hatteria punctata</name>
    <dbReference type="NCBI Taxonomy" id="8508"/>
    <lineage>
        <taxon>Eukaryota</taxon>
        <taxon>Metazoa</taxon>
        <taxon>Chordata</taxon>
        <taxon>Craniata</taxon>
        <taxon>Vertebrata</taxon>
        <taxon>Euteleostomi</taxon>
        <taxon>Lepidosauria</taxon>
        <taxon>Sphenodontia</taxon>
        <taxon>Sphenodontidae</taxon>
        <taxon>Sphenodon</taxon>
    </lineage>
</organism>
<dbReference type="InterPro" id="IPR051571">
    <property type="entry name" value="N-CoR_corepressor"/>
</dbReference>
<dbReference type="Proteomes" id="UP000694392">
    <property type="component" value="Unplaced"/>
</dbReference>